<evidence type="ECO:0000259" key="5">
    <source>
        <dbReference type="PROSITE" id="PS50893"/>
    </source>
</evidence>
<dbReference type="FunFam" id="3.40.50.300:FF:000425">
    <property type="entry name" value="Probable ABC transporter, ATP-binding subunit"/>
    <property type="match status" value="1"/>
</dbReference>
<evidence type="ECO:0000256" key="4">
    <source>
        <dbReference type="ARBA" id="ARBA00022840"/>
    </source>
</evidence>
<dbReference type="Gene3D" id="2.40.50.100">
    <property type="match status" value="1"/>
</dbReference>
<dbReference type="AlphaFoldDB" id="A0AAU7XD51"/>
<dbReference type="GO" id="GO:0016887">
    <property type="term" value="F:ATP hydrolysis activity"/>
    <property type="evidence" value="ECO:0007669"/>
    <property type="project" value="InterPro"/>
</dbReference>
<dbReference type="Pfam" id="PF00005">
    <property type="entry name" value="ABC_tran"/>
    <property type="match status" value="1"/>
</dbReference>
<evidence type="ECO:0000256" key="1">
    <source>
        <dbReference type="ARBA" id="ARBA00005417"/>
    </source>
</evidence>
<reference evidence="6" key="1">
    <citation type="submission" date="2024-06" db="EMBL/GenBank/DDBJ databases">
        <title>Methylostella associata gen. nov., sp. nov., a novel Ancalomicrobiaceae-affiliated facultatively methylotrophic bacteria that feed on methanotrophs of the genus Methylococcus.</title>
        <authorList>
            <person name="Saltykova V."/>
            <person name="Danilova O.V."/>
            <person name="Oshkin I.Y."/>
            <person name="Belova S.E."/>
            <person name="Pimenov N.V."/>
            <person name="Dedysh S.N."/>
        </authorList>
    </citation>
    <scope>NUCLEOTIDE SEQUENCE</scope>
    <source>
        <strain evidence="6">S20</strain>
    </source>
</reference>
<dbReference type="EMBL" id="CP158568">
    <property type="protein sequence ID" value="XBY45749.1"/>
    <property type="molecule type" value="Genomic_DNA"/>
</dbReference>
<dbReference type="GO" id="GO:0015697">
    <property type="term" value="P:quaternary ammonium group transport"/>
    <property type="evidence" value="ECO:0007669"/>
    <property type="project" value="UniProtKB-ARBA"/>
</dbReference>
<keyword evidence="2" id="KW-0813">Transport</keyword>
<gene>
    <name evidence="6" type="ORF">ABS361_05650</name>
</gene>
<comment type="similarity">
    <text evidence="1">Belongs to the ABC transporter superfamily.</text>
</comment>
<dbReference type="InterPro" id="IPR013611">
    <property type="entry name" value="Transp-assoc_OB_typ2"/>
</dbReference>
<sequence length="371" mass="39169">MQDKGTPPSGGGQQGGRSLVVDAVTHRYGTSVAVENINLDIRAGELVALLGPSGCGKTTLLRIVAGFIRQSEGRIVLGDEVVDDLPPNHRRIGIVFQNYALFPHMSVAENVAYGPAAQGVAKAEREAEALRMLELVKLGHLADRLPRQLSGGQQQRVALARALAIKPRILLLDEPFAALDKNLRLDMQIEIKRLQRLSGVTTVMVTHDQEEALSMADRVAVLSQGRLEQFASPTEIYDRPSTLFVNTFVGSANRLSGAVVDADATGAKIRLDAGAEIVARTPAGGLAAGARCLVCLRPEHLVLDDDASGFAAVVEMGLPLGPTVVHEVRGADGVGIKVSEPRLAGAALRPAGTPVRVRPAAPDLATAYPAP</sequence>
<dbReference type="InterPro" id="IPR003439">
    <property type="entry name" value="ABC_transporter-like_ATP-bd"/>
</dbReference>
<dbReference type="Gene3D" id="3.40.50.300">
    <property type="entry name" value="P-loop containing nucleotide triphosphate hydrolases"/>
    <property type="match status" value="1"/>
</dbReference>
<dbReference type="PROSITE" id="PS00211">
    <property type="entry name" value="ABC_TRANSPORTER_1"/>
    <property type="match status" value="1"/>
</dbReference>
<accession>A0AAU7XD51</accession>
<dbReference type="GO" id="GO:0022857">
    <property type="term" value="F:transmembrane transporter activity"/>
    <property type="evidence" value="ECO:0007669"/>
    <property type="project" value="InterPro"/>
</dbReference>
<dbReference type="GO" id="GO:0005524">
    <property type="term" value="F:ATP binding"/>
    <property type="evidence" value="ECO:0007669"/>
    <property type="project" value="UniProtKB-KW"/>
</dbReference>
<evidence type="ECO:0000256" key="3">
    <source>
        <dbReference type="ARBA" id="ARBA00022741"/>
    </source>
</evidence>
<dbReference type="Pfam" id="PF08402">
    <property type="entry name" value="TOBE_2"/>
    <property type="match status" value="1"/>
</dbReference>
<dbReference type="InterPro" id="IPR003593">
    <property type="entry name" value="AAA+_ATPase"/>
</dbReference>
<dbReference type="PANTHER" id="PTHR42781">
    <property type="entry name" value="SPERMIDINE/PUTRESCINE IMPORT ATP-BINDING PROTEIN POTA"/>
    <property type="match status" value="1"/>
</dbReference>
<dbReference type="SMART" id="SM00382">
    <property type="entry name" value="AAA"/>
    <property type="match status" value="1"/>
</dbReference>
<dbReference type="InterPro" id="IPR017871">
    <property type="entry name" value="ABC_transporter-like_CS"/>
</dbReference>
<dbReference type="InterPro" id="IPR008995">
    <property type="entry name" value="Mo/tungstate-bd_C_term_dom"/>
</dbReference>
<protein>
    <submittedName>
        <fullName evidence="6">ABC transporter ATP-binding protein</fullName>
    </submittedName>
</protein>
<dbReference type="InterPro" id="IPR027417">
    <property type="entry name" value="P-loop_NTPase"/>
</dbReference>
<dbReference type="RefSeq" id="WP_407050845.1">
    <property type="nucleotide sequence ID" value="NZ_CP158568.1"/>
</dbReference>
<dbReference type="PANTHER" id="PTHR42781:SF4">
    <property type="entry name" value="SPERMIDINE_PUTRESCINE IMPORT ATP-BINDING PROTEIN POTA"/>
    <property type="match status" value="1"/>
</dbReference>
<feature type="domain" description="ABC transporter" evidence="5">
    <location>
        <begin position="19"/>
        <end position="249"/>
    </location>
</feature>
<proteinExistence type="inferred from homology"/>
<dbReference type="SUPFAM" id="SSF50331">
    <property type="entry name" value="MOP-like"/>
    <property type="match status" value="1"/>
</dbReference>
<dbReference type="SUPFAM" id="SSF52540">
    <property type="entry name" value="P-loop containing nucleoside triphosphate hydrolases"/>
    <property type="match status" value="1"/>
</dbReference>
<keyword evidence="3" id="KW-0547">Nucleotide-binding</keyword>
<evidence type="ECO:0000256" key="2">
    <source>
        <dbReference type="ARBA" id="ARBA00022448"/>
    </source>
</evidence>
<keyword evidence="4 6" id="KW-0067">ATP-binding</keyword>
<dbReference type="InterPro" id="IPR050093">
    <property type="entry name" value="ABC_SmlMolc_Importer"/>
</dbReference>
<name>A0AAU7XD51_9HYPH</name>
<dbReference type="PROSITE" id="PS50893">
    <property type="entry name" value="ABC_TRANSPORTER_2"/>
    <property type="match status" value="1"/>
</dbReference>
<dbReference type="KEGG" id="mflg:ABS361_05650"/>
<evidence type="ECO:0000313" key="6">
    <source>
        <dbReference type="EMBL" id="XBY45749.1"/>
    </source>
</evidence>
<dbReference type="GO" id="GO:0043190">
    <property type="term" value="C:ATP-binding cassette (ABC) transporter complex"/>
    <property type="evidence" value="ECO:0007669"/>
    <property type="project" value="InterPro"/>
</dbReference>
<organism evidence="6">
    <name type="scientific">Methyloraptor flagellatus</name>
    <dbReference type="NCBI Taxonomy" id="3162530"/>
    <lineage>
        <taxon>Bacteria</taxon>
        <taxon>Pseudomonadati</taxon>
        <taxon>Pseudomonadota</taxon>
        <taxon>Alphaproteobacteria</taxon>
        <taxon>Hyphomicrobiales</taxon>
        <taxon>Ancalomicrobiaceae</taxon>
        <taxon>Methyloraptor</taxon>
    </lineage>
</organism>